<dbReference type="InterPro" id="IPR013083">
    <property type="entry name" value="Znf_RING/FYVE/PHD"/>
</dbReference>
<proteinExistence type="predicted"/>
<accession>A0AAE1IKY0</accession>
<evidence type="ECO:0000256" key="1">
    <source>
        <dbReference type="PROSITE-ProRule" id="PRU00175"/>
    </source>
</evidence>
<keyword evidence="1" id="KW-0863">Zinc-finger</keyword>
<dbReference type="Gene3D" id="3.30.40.10">
    <property type="entry name" value="Zinc/RING finger domain, C3HC4 (zinc finger)"/>
    <property type="match status" value="1"/>
</dbReference>
<keyword evidence="2" id="KW-0472">Membrane</keyword>
<evidence type="ECO:0000313" key="5">
    <source>
        <dbReference type="Proteomes" id="UP001293593"/>
    </source>
</evidence>
<organism evidence="4 5">
    <name type="scientific">Acacia crassicarpa</name>
    <name type="common">northern wattle</name>
    <dbReference type="NCBI Taxonomy" id="499986"/>
    <lineage>
        <taxon>Eukaryota</taxon>
        <taxon>Viridiplantae</taxon>
        <taxon>Streptophyta</taxon>
        <taxon>Embryophyta</taxon>
        <taxon>Tracheophyta</taxon>
        <taxon>Spermatophyta</taxon>
        <taxon>Magnoliopsida</taxon>
        <taxon>eudicotyledons</taxon>
        <taxon>Gunneridae</taxon>
        <taxon>Pentapetalae</taxon>
        <taxon>rosids</taxon>
        <taxon>fabids</taxon>
        <taxon>Fabales</taxon>
        <taxon>Fabaceae</taxon>
        <taxon>Caesalpinioideae</taxon>
        <taxon>mimosoid clade</taxon>
        <taxon>Acacieae</taxon>
        <taxon>Acacia</taxon>
    </lineage>
</organism>
<reference evidence="4" key="1">
    <citation type="submission" date="2023-10" db="EMBL/GenBank/DDBJ databases">
        <title>Chromosome-level genome of the transformable northern wattle, Acacia crassicarpa.</title>
        <authorList>
            <person name="Massaro I."/>
            <person name="Sinha N.R."/>
            <person name="Poethig S."/>
            <person name="Leichty A.R."/>
        </authorList>
    </citation>
    <scope>NUCLEOTIDE SEQUENCE</scope>
    <source>
        <strain evidence="4">Acra3RX</strain>
        <tissue evidence="4">Leaf</tissue>
    </source>
</reference>
<dbReference type="PROSITE" id="PS50089">
    <property type="entry name" value="ZF_RING_2"/>
    <property type="match status" value="1"/>
</dbReference>
<keyword evidence="1" id="KW-0862">Zinc</keyword>
<name>A0AAE1IKY0_9FABA</name>
<dbReference type="PANTHER" id="PTHR45676">
    <property type="entry name" value="RING-H2 FINGER PROTEIN ATL51-RELATED"/>
    <property type="match status" value="1"/>
</dbReference>
<dbReference type="CDD" id="cd16461">
    <property type="entry name" value="RING-H2_EL5-like"/>
    <property type="match status" value="1"/>
</dbReference>
<dbReference type="EMBL" id="JAWXYG010000022">
    <property type="protein sequence ID" value="KAK4252636.1"/>
    <property type="molecule type" value="Genomic_DNA"/>
</dbReference>
<dbReference type="SMART" id="SM00184">
    <property type="entry name" value="RING"/>
    <property type="match status" value="1"/>
</dbReference>
<dbReference type="GO" id="GO:0016567">
    <property type="term" value="P:protein ubiquitination"/>
    <property type="evidence" value="ECO:0007669"/>
    <property type="project" value="TreeGrafter"/>
</dbReference>
<sequence length="178" mass="19069">MAGEDSALFSTNVSVVLVALGSAALVVTMYHLIAVCVCGHHPTEPNSDQPPNGDIEVSSSIIDENSLAQLIPAHRYKKKIDGDGDSREMTCAVCLGDFEEGEEVRTLPECLHSFHAPCIDTWLLSHPNCPVCRADATPSPVVLSTVSEPVAGESNSMLIDQRINIVQNALMQSVMLGR</sequence>
<keyword evidence="2" id="KW-0812">Transmembrane</keyword>
<evidence type="ECO:0000313" key="4">
    <source>
        <dbReference type="EMBL" id="KAK4252636.1"/>
    </source>
</evidence>
<protein>
    <recommendedName>
        <fullName evidence="3">RING-type domain-containing protein</fullName>
    </recommendedName>
</protein>
<dbReference type="Proteomes" id="UP001293593">
    <property type="component" value="Unassembled WGS sequence"/>
</dbReference>
<keyword evidence="2" id="KW-1133">Transmembrane helix</keyword>
<gene>
    <name evidence="4" type="ORF">QN277_014381</name>
</gene>
<dbReference type="InterPro" id="IPR001841">
    <property type="entry name" value="Znf_RING"/>
</dbReference>
<comment type="caution">
    <text evidence="4">The sequence shown here is derived from an EMBL/GenBank/DDBJ whole genome shotgun (WGS) entry which is preliminary data.</text>
</comment>
<dbReference type="AlphaFoldDB" id="A0AAE1IKY0"/>
<feature type="domain" description="RING-type" evidence="3">
    <location>
        <begin position="91"/>
        <end position="133"/>
    </location>
</feature>
<feature type="transmembrane region" description="Helical" evidence="2">
    <location>
        <begin position="12"/>
        <end position="33"/>
    </location>
</feature>
<keyword evidence="1" id="KW-0479">Metal-binding</keyword>
<dbReference type="GO" id="GO:0008270">
    <property type="term" value="F:zinc ion binding"/>
    <property type="evidence" value="ECO:0007669"/>
    <property type="project" value="UniProtKB-KW"/>
</dbReference>
<dbReference type="SUPFAM" id="SSF57850">
    <property type="entry name" value="RING/U-box"/>
    <property type="match status" value="1"/>
</dbReference>
<evidence type="ECO:0000256" key="2">
    <source>
        <dbReference type="SAM" id="Phobius"/>
    </source>
</evidence>
<evidence type="ECO:0000259" key="3">
    <source>
        <dbReference type="PROSITE" id="PS50089"/>
    </source>
</evidence>
<keyword evidence="5" id="KW-1185">Reference proteome</keyword>
<dbReference type="Pfam" id="PF13639">
    <property type="entry name" value="zf-RING_2"/>
    <property type="match status" value="1"/>
</dbReference>
<dbReference type="PANTHER" id="PTHR45676:SF177">
    <property type="entry name" value="RING-TYPE E3 UBIQUITIN TRANSFERASE"/>
    <property type="match status" value="1"/>
</dbReference>